<dbReference type="Gene3D" id="3.30.390.10">
    <property type="entry name" value="Enolase-like, N-terminal domain"/>
    <property type="match status" value="1"/>
</dbReference>
<proteinExistence type="predicted"/>
<organism evidence="5 6">
    <name type="scientific">Kribbella karoonensis</name>
    <dbReference type="NCBI Taxonomy" id="324851"/>
    <lineage>
        <taxon>Bacteria</taxon>
        <taxon>Bacillati</taxon>
        <taxon>Actinomycetota</taxon>
        <taxon>Actinomycetes</taxon>
        <taxon>Propionibacteriales</taxon>
        <taxon>Kribbellaceae</taxon>
        <taxon>Kribbella</taxon>
    </lineage>
</organism>
<comment type="caution">
    <text evidence="5">The sequence shown here is derived from an EMBL/GenBank/DDBJ whole genome shotgun (WGS) entry which is preliminary data.</text>
</comment>
<dbReference type="InterPro" id="IPR029017">
    <property type="entry name" value="Enolase-like_N"/>
</dbReference>
<dbReference type="SUPFAM" id="SSF54826">
    <property type="entry name" value="Enolase N-terminal domain-like"/>
    <property type="match status" value="1"/>
</dbReference>
<evidence type="ECO:0000259" key="4">
    <source>
        <dbReference type="SMART" id="SM00922"/>
    </source>
</evidence>
<dbReference type="Pfam" id="PF13378">
    <property type="entry name" value="MR_MLE_C"/>
    <property type="match status" value="1"/>
</dbReference>
<dbReference type="InterPro" id="IPR018110">
    <property type="entry name" value="Mandel_Rmase/mucon_lact_enz_CS"/>
</dbReference>
<name>A0ABP4NXC5_9ACTN</name>
<dbReference type="SFLD" id="SFLDG00179">
    <property type="entry name" value="mandelate_racemase"/>
    <property type="match status" value="1"/>
</dbReference>
<evidence type="ECO:0000256" key="3">
    <source>
        <dbReference type="ARBA" id="ARBA00022842"/>
    </source>
</evidence>
<dbReference type="InterPro" id="IPR013341">
    <property type="entry name" value="Mandelate_racemase_N_dom"/>
</dbReference>
<protein>
    <submittedName>
        <fullName evidence="5">Enolase C-terminal domain-like protein</fullName>
    </submittedName>
</protein>
<dbReference type="Gene3D" id="3.20.20.120">
    <property type="entry name" value="Enolase-like C-terminal domain"/>
    <property type="match status" value="1"/>
</dbReference>
<dbReference type="InterPro" id="IPR013342">
    <property type="entry name" value="Mandelate_racemase_C"/>
</dbReference>
<evidence type="ECO:0000313" key="6">
    <source>
        <dbReference type="Proteomes" id="UP001500190"/>
    </source>
</evidence>
<dbReference type="Pfam" id="PF02746">
    <property type="entry name" value="MR_MLE_N"/>
    <property type="match status" value="1"/>
</dbReference>
<dbReference type="SUPFAM" id="SSF51604">
    <property type="entry name" value="Enolase C-terminal domain-like"/>
    <property type="match status" value="1"/>
</dbReference>
<dbReference type="InterPro" id="IPR036849">
    <property type="entry name" value="Enolase-like_C_sf"/>
</dbReference>
<evidence type="ECO:0000256" key="1">
    <source>
        <dbReference type="ARBA" id="ARBA00001946"/>
    </source>
</evidence>
<keyword evidence="3" id="KW-0460">Magnesium</keyword>
<sequence length="359" mass="37857">MIGSVSASAYTIPTDAPEGDGTFAWDSTTLVLVEVSADGATGTGWTYGSPACATVVSHDLASVVQGRDPMDVGGSWNAMRSALRNIGRPGVGGMALSAVDCALWDLKARLLGLPLHRLLGAVHDSVPVYGSGGFTTYDDRQLADQLTGWAEQGIPRVKIKIGESWGTRENRDLARVAQARDLIGADAELYVDANGGYTVGQACRVAERLASYGVTWFEEPVSSDDLAGLGVVRDRTGIDVTAGEYGYDLAYFARMCPMVDCLQSDVTRCGGITELLRIAAVAEAHGLQLSGHCAPGLHLAALSAVPNLRHLEWFHDHTRIESMLFDGLPAPAGGTATPSESPGHGMTWLPLAAATYRVA</sequence>
<evidence type="ECO:0000313" key="5">
    <source>
        <dbReference type="EMBL" id="GAA1566761.1"/>
    </source>
</evidence>
<dbReference type="PANTHER" id="PTHR13794:SF58">
    <property type="entry name" value="MITOCHONDRIAL ENOLASE SUPERFAMILY MEMBER 1"/>
    <property type="match status" value="1"/>
</dbReference>
<dbReference type="SMART" id="SM00922">
    <property type="entry name" value="MR_MLE"/>
    <property type="match status" value="1"/>
</dbReference>
<dbReference type="PROSITE" id="PS00908">
    <property type="entry name" value="MR_MLE_1"/>
    <property type="match status" value="1"/>
</dbReference>
<dbReference type="CDD" id="cd03328">
    <property type="entry name" value="MR_like_3"/>
    <property type="match status" value="1"/>
</dbReference>
<dbReference type="RefSeq" id="WP_344187717.1">
    <property type="nucleotide sequence ID" value="NZ_BAAAND010000001.1"/>
</dbReference>
<gene>
    <name evidence="5" type="ORF">GCM10009742_05320</name>
</gene>
<accession>A0ABP4NXC5</accession>
<evidence type="ECO:0000256" key="2">
    <source>
        <dbReference type="ARBA" id="ARBA00022723"/>
    </source>
</evidence>
<dbReference type="SFLD" id="SFLDS00001">
    <property type="entry name" value="Enolase"/>
    <property type="match status" value="1"/>
</dbReference>
<comment type="cofactor">
    <cofactor evidence="1">
        <name>Mg(2+)</name>
        <dbReference type="ChEBI" id="CHEBI:18420"/>
    </cofactor>
</comment>
<keyword evidence="2" id="KW-0479">Metal-binding</keyword>
<keyword evidence="6" id="KW-1185">Reference proteome</keyword>
<dbReference type="InterPro" id="IPR029065">
    <property type="entry name" value="Enolase_C-like"/>
</dbReference>
<dbReference type="InterPro" id="IPR046945">
    <property type="entry name" value="RHMD-like"/>
</dbReference>
<dbReference type="PANTHER" id="PTHR13794">
    <property type="entry name" value="ENOLASE SUPERFAMILY, MANDELATE RACEMASE"/>
    <property type="match status" value="1"/>
</dbReference>
<feature type="domain" description="Mandelate racemase/muconate lactonizing enzyme C-terminal" evidence="4">
    <location>
        <begin position="139"/>
        <end position="239"/>
    </location>
</feature>
<dbReference type="Proteomes" id="UP001500190">
    <property type="component" value="Unassembled WGS sequence"/>
</dbReference>
<dbReference type="EMBL" id="BAAAND010000001">
    <property type="protein sequence ID" value="GAA1566761.1"/>
    <property type="molecule type" value="Genomic_DNA"/>
</dbReference>
<reference evidence="6" key="1">
    <citation type="journal article" date="2019" name="Int. J. Syst. Evol. Microbiol.">
        <title>The Global Catalogue of Microorganisms (GCM) 10K type strain sequencing project: providing services to taxonomists for standard genome sequencing and annotation.</title>
        <authorList>
            <consortium name="The Broad Institute Genomics Platform"/>
            <consortium name="The Broad Institute Genome Sequencing Center for Infectious Disease"/>
            <person name="Wu L."/>
            <person name="Ma J."/>
        </authorList>
    </citation>
    <scope>NUCLEOTIDE SEQUENCE [LARGE SCALE GENOMIC DNA]</scope>
    <source>
        <strain evidence="6">JCM 14304</strain>
    </source>
</reference>